<keyword evidence="3" id="KW-1185">Reference proteome</keyword>
<organism evidence="2 3">
    <name type="scientific">Choristoneura rosaceana entomopoxvirus 'L'</name>
    <dbReference type="NCBI Taxonomy" id="1293539"/>
    <lineage>
        <taxon>Viruses</taxon>
        <taxon>Varidnaviria</taxon>
        <taxon>Bamfordvirae</taxon>
        <taxon>Nucleocytoviricota</taxon>
        <taxon>Pokkesviricetes</taxon>
        <taxon>Chitovirales</taxon>
        <taxon>Poxviridae</taxon>
        <taxon>Entomopoxvirinae</taxon>
        <taxon>Betaentomopoxvirus</taxon>
        <taxon>Betaentomopoxvirus crosaceana</taxon>
        <taxon>Choristoneura rosaceana entomopoxvirus</taxon>
    </lineage>
</organism>
<feature type="compositionally biased region" description="Acidic residues" evidence="1">
    <location>
        <begin position="41"/>
        <end position="58"/>
    </location>
</feature>
<gene>
    <name evidence="2" type="ORF">CHREV_269</name>
</gene>
<dbReference type="GeneID" id="15613594"/>
<feature type="region of interest" description="Disordered" evidence="1">
    <location>
        <begin position="20"/>
        <end position="67"/>
    </location>
</feature>
<reference evidence="2" key="1">
    <citation type="journal article" date="2013" name="J. Virol.">
        <title>New Insights into the Evolution of Entomopoxvirinae from the Complete Genome Sequences of Four Entomopoxviruses Infecting Adoxophyes honmai, Choristoneura biennis, Choristoneura rosaceana, and Mythimna separata.</title>
        <authorList>
            <person name="Theze J."/>
            <person name="Takatsuka J."/>
            <person name="Li Z."/>
            <person name="Gallais J."/>
            <person name="Doucet D."/>
            <person name="Arif B."/>
            <person name="Nakai M."/>
            <person name="Herniou E.A."/>
        </authorList>
    </citation>
    <scope>NUCLEOTIDE SEQUENCE</scope>
</reference>
<evidence type="ECO:0000256" key="1">
    <source>
        <dbReference type="SAM" id="MobiDB-lite"/>
    </source>
</evidence>
<dbReference type="RefSeq" id="YP_008004673.1">
    <property type="nucleotide sequence ID" value="NC_021249.1"/>
</dbReference>
<evidence type="ECO:0000313" key="3">
    <source>
        <dbReference type="Proteomes" id="UP000792374"/>
    </source>
</evidence>
<name>A0ABM9QKU1_9POXV</name>
<dbReference type="Proteomes" id="UP000792374">
    <property type="component" value="Genome"/>
</dbReference>
<evidence type="ECO:0000313" key="2">
    <source>
        <dbReference type="EMBL" id="CCU56171.1"/>
    </source>
</evidence>
<dbReference type="EMBL" id="HF679133">
    <property type="protein sequence ID" value="CCU56171.1"/>
    <property type="molecule type" value="Genomic_DNA"/>
</dbReference>
<proteinExistence type="predicted"/>
<accession>A0ABM9QKU1</accession>
<protein>
    <recommendedName>
        <fullName evidence="4">Late transcription factor VLTF-4</fullName>
    </recommendedName>
</protein>
<evidence type="ECO:0008006" key="4">
    <source>
        <dbReference type="Google" id="ProtNLM"/>
    </source>
</evidence>
<sequence>MESEHKNNKVEIEKKINYESEEDTDVCESDEEIKINSCSSDSDETNESDNNEETDEEENTIKSFPNLDDDKHIKMLEFLKLAFTNKNSDMNN</sequence>
<feature type="compositionally biased region" description="Acidic residues" evidence="1">
    <location>
        <begin position="20"/>
        <end position="31"/>
    </location>
</feature>